<evidence type="ECO:0000256" key="11">
    <source>
        <dbReference type="ARBA" id="ARBA00036634"/>
    </source>
</evidence>
<evidence type="ECO:0000256" key="5">
    <source>
        <dbReference type="ARBA" id="ARBA00022692"/>
    </source>
</evidence>
<dbReference type="GO" id="GO:0006874">
    <property type="term" value="P:intracellular calcium ion homeostasis"/>
    <property type="evidence" value="ECO:0007669"/>
    <property type="project" value="EnsemblFungi"/>
</dbReference>
<dbReference type="eggNOG" id="KOG4629">
    <property type="taxonomic scope" value="Eukaryota"/>
</dbReference>
<keyword evidence="6" id="KW-0106">Calcium</keyword>
<keyword evidence="3" id="KW-0813">Transport</keyword>
<dbReference type="RefSeq" id="XP_008720678.1">
    <property type="nucleotide sequence ID" value="XM_008722456.1"/>
</dbReference>
<feature type="compositionally biased region" description="Basic and acidic residues" evidence="13">
    <location>
        <begin position="67"/>
        <end position="78"/>
    </location>
</feature>
<keyword evidence="4" id="KW-0107">Calcium channel</keyword>
<keyword evidence="7" id="KW-1278">Translocase</keyword>
<dbReference type="GO" id="GO:0005789">
    <property type="term" value="C:endoplasmic reticulum membrane"/>
    <property type="evidence" value="ECO:0007669"/>
    <property type="project" value="UniProtKB-SubCell"/>
</dbReference>
<dbReference type="Pfam" id="PF00924">
    <property type="entry name" value="MS_channel_2nd"/>
    <property type="match status" value="1"/>
</dbReference>
<dbReference type="InterPro" id="IPR011992">
    <property type="entry name" value="EF-hand-dom_pair"/>
</dbReference>
<feature type="region of interest" description="Disordered" evidence="13">
    <location>
        <begin position="819"/>
        <end position="976"/>
    </location>
</feature>
<dbReference type="PANTHER" id="PTHR31323:SF15">
    <property type="entry name" value="MECHANOSENSITIVE ION CHANNEL PROTEIN MSY1"/>
    <property type="match status" value="1"/>
</dbReference>
<dbReference type="SUPFAM" id="SSF50182">
    <property type="entry name" value="Sm-like ribonucleoproteins"/>
    <property type="match status" value="1"/>
</dbReference>
<keyword evidence="17" id="KW-1185">Reference proteome</keyword>
<comment type="catalytic activity">
    <reaction evidence="11">
        <text>Ca(2+)(in) = Ca(2+)(out)</text>
        <dbReference type="Rhea" id="RHEA:29671"/>
        <dbReference type="ChEBI" id="CHEBI:29108"/>
    </reaction>
</comment>
<dbReference type="STRING" id="1220924.W2RKX4"/>
<reference evidence="16 17" key="1">
    <citation type="submission" date="2013-03" db="EMBL/GenBank/DDBJ databases">
        <title>The Genome Sequence of Phialophora europaea CBS 101466.</title>
        <authorList>
            <consortium name="The Broad Institute Genomics Platform"/>
            <person name="Cuomo C."/>
            <person name="de Hoog S."/>
            <person name="Gorbushina A."/>
            <person name="Walker B."/>
            <person name="Young S.K."/>
            <person name="Zeng Q."/>
            <person name="Gargeya S."/>
            <person name="Fitzgerald M."/>
            <person name="Haas B."/>
            <person name="Abouelleil A."/>
            <person name="Allen A.W."/>
            <person name="Alvarado L."/>
            <person name="Arachchi H.M."/>
            <person name="Berlin A.M."/>
            <person name="Chapman S.B."/>
            <person name="Gainer-Dewar J."/>
            <person name="Goldberg J."/>
            <person name="Griggs A."/>
            <person name="Gujja S."/>
            <person name="Hansen M."/>
            <person name="Howarth C."/>
            <person name="Imamovic A."/>
            <person name="Ireland A."/>
            <person name="Larimer J."/>
            <person name="McCowan C."/>
            <person name="Murphy C."/>
            <person name="Pearson M."/>
            <person name="Poon T.W."/>
            <person name="Priest M."/>
            <person name="Roberts A."/>
            <person name="Saif S."/>
            <person name="Shea T."/>
            <person name="Sisk P."/>
            <person name="Sykes S."/>
            <person name="Wortman J."/>
            <person name="Nusbaum C."/>
            <person name="Birren B."/>
        </authorList>
    </citation>
    <scope>NUCLEOTIDE SEQUENCE [LARGE SCALE GENOMIC DNA]</scope>
    <source>
        <strain evidence="16 17">CBS 101466</strain>
    </source>
</reference>
<dbReference type="AlphaFoldDB" id="W2RKX4"/>
<dbReference type="InterPro" id="IPR023408">
    <property type="entry name" value="MscS_beta-dom_sf"/>
</dbReference>
<dbReference type="GO" id="GO:0005509">
    <property type="term" value="F:calcium ion binding"/>
    <property type="evidence" value="ECO:0007669"/>
    <property type="project" value="InterPro"/>
</dbReference>
<evidence type="ECO:0000313" key="16">
    <source>
        <dbReference type="EMBL" id="ETN37146.1"/>
    </source>
</evidence>
<feature type="transmembrane region" description="Helical" evidence="14">
    <location>
        <begin position="189"/>
        <end position="210"/>
    </location>
</feature>
<dbReference type="VEuPathDB" id="FungiDB:HMPREF1541_08136"/>
<name>W2RKX4_CYPE1</name>
<evidence type="ECO:0000256" key="14">
    <source>
        <dbReference type="SAM" id="Phobius"/>
    </source>
</evidence>
<keyword evidence="12" id="KW-0256">Endoplasmic reticulum</keyword>
<sequence length="976" mass="108695">MGTPADERPRFDLHAPTNRSSDEEATVVGHDHRHNTSVDSAALRQRLRVEVSREPPRDDDYVQSPSRNREESSRLQDELEMKKAERLVSIEQAESRTSATLHRSRSRAIEPIDDFDTATNPLHERTAVYKPPEHPTTKIARFFKYIHESSWLVRYFTYIVPVTLLLLTPVFIAIFTAPGRNANVGSVQLLWFGIWLQIVWLTLWAGRIIAKCVPFPLGLLASLFTNNAKKWRDFGRQLEIHLTLFLWFLAIELSFPLIMSNHRIQGQRGLPQWAGTMNKVIVSLFVGAILNLVEKVIIQLIAISFHLRTYADRIELNKFQIGSLTKLYIHSKEKLDVEDHEFREKDSGPASGARTPAAYVGIAVNAANKAAAKVGDVAGAVAGDFTGQKVAKSGSPSQVVLELLRSTPGSQVLARRLYRTFIRPGEDTVSSDDLRAAFDNDDEADAAFSMFDKDMNGDISMEELEAVCVEIGRERKAITASLKDLDSVVSKLDDVLLFVVFVIVVLVFVSLISTSAAGVLTSAGSAVLALSWLFSATAQEFLQSIVFVFVKHPFDVGDRVSIYGSTGAQLKGDDYFVKEISLLYTEFKKMEGQIVQAPNSYLNTLFILNMRRSGGLAEAVPVVIRFGTSLEQIESLRNTLLEFVRSEKREYQNNILTELREVTEAYSLTLNVVFFYKSNWQNELLRLQRRNKFICALMMAMQEHGIEGPYRNNAGYTLDRPMYLQYPNGPPPSYNSNATDSNGGPTSEGADPADASLRNHPSILRRRTSRGQLGRPRGESISTMAKRVDFSLGMRDIAPGDDMADVYDDRSSSQYRSVIRETNRIDEERSRSTEPSVDENGSVVRASGRSASRRERAGSLAAPHHAHGGLFRRSTEQPEGVHRGSMSSAGTHRNRFLDRFGRGMNSSERSRDIEAIGDAPLDPRSGQVTSQAVRMDSARSVQPEPAGGAPLTSTASHSEDFAMRGQAQQSAQEKQQ</sequence>
<evidence type="ECO:0000256" key="9">
    <source>
        <dbReference type="ARBA" id="ARBA00023136"/>
    </source>
</evidence>
<evidence type="ECO:0000259" key="15">
    <source>
        <dbReference type="PROSITE" id="PS50222"/>
    </source>
</evidence>
<feature type="compositionally biased region" description="Basic and acidic residues" evidence="13">
    <location>
        <begin position="873"/>
        <end position="882"/>
    </location>
</feature>
<dbReference type="EMBL" id="KB822724">
    <property type="protein sequence ID" value="ETN37146.1"/>
    <property type="molecule type" value="Genomic_DNA"/>
</dbReference>
<dbReference type="GeneID" id="19975475"/>
<evidence type="ECO:0000256" key="2">
    <source>
        <dbReference type="ARBA" id="ARBA00008017"/>
    </source>
</evidence>
<dbReference type="Pfam" id="PF25886">
    <property type="entry name" value="Msy1"/>
    <property type="match status" value="1"/>
</dbReference>
<evidence type="ECO:0000256" key="7">
    <source>
        <dbReference type="ARBA" id="ARBA00022967"/>
    </source>
</evidence>
<keyword evidence="3" id="KW-0406">Ion transport</keyword>
<feature type="region of interest" description="Disordered" evidence="13">
    <location>
        <begin position="721"/>
        <end position="784"/>
    </location>
</feature>
<gene>
    <name evidence="16" type="ORF">HMPREF1541_08136</name>
</gene>
<dbReference type="FunFam" id="1.10.238.10:FF:000345">
    <property type="entry name" value="Mechanosensitive ion channel protein"/>
    <property type="match status" value="1"/>
</dbReference>
<dbReference type="Gene3D" id="1.10.238.10">
    <property type="entry name" value="EF-hand"/>
    <property type="match status" value="1"/>
</dbReference>
<dbReference type="OrthoDB" id="544685at2759"/>
<dbReference type="HOGENOM" id="CLU_010480_1_0_1"/>
<evidence type="ECO:0000256" key="13">
    <source>
        <dbReference type="SAM" id="MobiDB-lite"/>
    </source>
</evidence>
<keyword evidence="5 14" id="KW-0812">Transmembrane</keyword>
<dbReference type="PANTHER" id="PTHR31323">
    <property type="entry name" value="MECHANOSENSITIVE ION CHANNEL PROTEIN MSY2"/>
    <property type="match status" value="1"/>
</dbReference>
<dbReference type="PROSITE" id="PS00018">
    <property type="entry name" value="EF_HAND_1"/>
    <property type="match status" value="1"/>
</dbReference>
<keyword evidence="9 12" id="KW-0472">Membrane</keyword>
<evidence type="ECO:0000256" key="8">
    <source>
        <dbReference type="ARBA" id="ARBA00022989"/>
    </source>
</evidence>
<accession>W2RKX4</accession>
<keyword evidence="8 14" id="KW-1133">Transmembrane helix</keyword>
<organism evidence="16 17">
    <name type="scientific">Cyphellophora europaea (strain CBS 101466)</name>
    <name type="common">Phialophora europaea</name>
    <dbReference type="NCBI Taxonomy" id="1220924"/>
    <lineage>
        <taxon>Eukaryota</taxon>
        <taxon>Fungi</taxon>
        <taxon>Dikarya</taxon>
        <taxon>Ascomycota</taxon>
        <taxon>Pezizomycotina</taxon>
        <taxon>Eurotiomycetes</taxon>
        <taxon>Chaetothyriomycetidae</taxon>
        <taxon>Chaetothyriales</taxon>
        <taxon>Cyphellophoraceae</taxon>
        <taxon>Cyphellophora</taxon>
    </lineage>
</organism>
<dbReference type="InterPro" id="IPR006685">
    <property type="entry name" value="MscS_channel_2nd"/>
</dbReference>
<feature type="region of interest" description="Disordered" evidence="13">
    <location>
        <begin position="1"/>
        <end position="78"/>
    </location>
</feature>
<dbReference type="PIRSF" id="PIRSF017209">
    <property type="entry name" value="Memb_At2g17000_prd"/>
    <property type="match status" value="1"/>
</dbReference>
<comment type="subcellular location">
    <subcellularLocation>
        <location evidence="1">Endomembrane system</location>
        <topology evidence="1">Multi-pass membrane protein</topology>
    </subcellularLocation>
    <subcellularLocation>
        <location evidence="12">Endoplasmic reticulum membrane</location>
    </subcellularLocation>
</comment>
<feature type="transmembrane region" description="Helical" evidence="14">
    <location>
        <begin position="155"/>
        <end position="177"/>
    </location>
</feature>
<feature type="transmembrane region" description="Helical" evidence="14">
    <location>
        <begin position="240"/>
        <end position="260"/>
    </location>
</feature>
<feature type="domain" description="EF-hand" evidence="15">
    <location>
        <begin position="439"/>
        <end position="474"/>
    </location>
</feature>
<feature type="compositionally biased region" description="Low complexity" evidence="13">
    <location>
        <begin position="841"/>
        <end position="850"/>
    </location>
</feature>
<dbReference type="InterPro" id="IPR016688">
    <property type="entry name" value="MscS-like_plants/fungi"/>
</dbReference>
<evidence type="ECO:0000256" key="3">
    <source>
        <dbReference type="ARBA" id="ARBA00022568"/>
    </source>
</evidence>
<dbReference type="Proteomes" id="UP000030752">
    <property type="component" value="Unassembled WGS sequence"/>
</dbReference>
<protein>
    <recommendedName>
        <fullName evidence="12">Mechanosensitive ion channel protein</fullName>
    </recommendedName>
</protein>
<feature type="compositionally biased region" description="Basic and acidic residues" evidence="13">
    <location>
        <begin position="1"/>
        <end position="13"/>
    </location>
</feature>
<evidence type="ECO:0000256" key="12">
    <source>
        <dbReference type="PIRNR" id="PIRNR017209"/>
    </source>
</evidence>
<feature type="compositionally biased region" description="Low complexity" evidence="13">
    <location>
        <begin position="966"/>
        <end position="976"/>
    </location>
</feature>
<feature type="compositionally biased region" description="Basic and acidic residues" evidence="13">
    <location>
        <begin position="819"/>
        <end position="832"/>
    </location>
</feature>
<feature type="transmembrane region" description="Helical" evidence="14">
    <location>
        <begin position="280"/>
        <end position="303"/>
    </location>
</feature>
<keyword evidence="10" id="KW-0407">Ion channel</keyword>
<dbReference type="Gene3D" id="2.30.30.60">
    <property type="match status" value="1"/>
</dbReference>
<dbReference type="PROSITE" id="PS50222">
    <property type="entry name" value="EF_HAND_2"/>
    <property type="match status" value="1"/>
</dbReference>
<dbReference type="InterPro" id="IPR018247">
    <property type="entry name" value="EF_Hand_1_Ca_BS"/>
</dbReference>
<evidence type="ECO:0000256" key="6">
    <source>
        <dbReference type="ARBA" id="ARBA00022837"/>
    </source>
</evidence>
<dbReference type="GO" id="GO:0097038">
    <property type="term" value="C:perinuclear endoplasmic reticulum"/>
    <property type="evidence" value="ECO:0007669"/>
    <property type="project" value="EnsemblFungi"/>
</dbReference>
<dbReference type="InterPro" id="IPR002048">
    <property type="entry name" value="EF_hand_dom"/>
</dbReference>
<keyword evidence="3" id="KW-0109">Calcium transport</keyword>
<proteinExistence type="inferred from homology"/>
<dbReference type="GO" id="GO:0015275">
    <property type="term" value="F:stretch-activated, monoatomic cation-selective, calcium channel activity"/>
    <property type="evidence" value="ECO:0007669"/>
    <property type="project" value="EnsemblFungi"/>
</dbReference>
<dbReference type="InterPro" id="IPR058650">
    <property type="entry name" value="Msy1/2-like"/>
</dbReference>
<feature type="transmembrane region" description="Helical" evidence="14">
    <location>
        <begin position="495"/>
        <end position="520"/>
    </location>
</feature>
<evidence type="ECO:0000313" key="17">
    <source>
        <dbReference type="Proteomes" id="UP000030752"/>
    </source>
</evidence>
<dbReference type="GO" id="GO:0006884">
    <property type="term" value="P:cell volume homeostasis"/>
    <property type="evidence" value="ECO:0007669"/>
    <property type="project" value="EnsemblFungi"/>
</dbReference>
<comment type="similarity">
    <text evidence="2 12">Belongs to the MscS (TC 1.A.23) family.</text>
</comment>
<evidence type="ECO:0000256" key="4">
    <source>
        <dbReference type="ARBA" id="ARBA00022673"/>
    </source>
</evidence>
<dbReference type="InterPro" id="IPR010920">
    <property type="entry name" value="LSM_dom_sf"/>
</dbReference>
<dbReference type="SUPFAM" id="SSF47473">
    <property type="entry name" value="EF-hand"/>
    <property type="match status" value="1"/>
</dbReference>
<evidence type="ECO:0000256" key="10">
    <source>
        <dbReference type="ARBA" id="ARBA00023303"/>
    </source>
</evidence>
<evidence type="ECO:0000256" key="1">
    <source>
        <dbReference type="ARBA" id="ARBA00004127"/>
    </source>
</evidence>
<dbReference type="InParanoid" id="W2RKX4"/>
<feature type="compositionally biased region" description="Basic and acidic residues" evidence="13">
    <location>
        <begin position="47"/>
        <end position="60"/>
    </location>
</feature>